<evidence type="ECO:0000313" key="7">
    <source>
        <dbReference type="EMBL" id="CAJ1941177.1"/>
    </source>
</evidence>
<dbReference type="PRINTS" id="PR00328">
    <property type="entry name" value="SAR1GTPBP"/>
</dbReference>
<feature type="binding site" evidence="5">
    <location>
        <position position="33"/>
    </location>
    <ligand>
        <name>Mg(2+)</name>
        <dbReference type="ChEBI" id="CHEBI:18420"/>
    </ligand>
</feature>
<feature type="binding site" evidence="4">
    <location>
        <begin position="26"/>
        <end position="33"/>
    </location>
    <ligand>
        <name>GTP</name>
        <dbReference type="ChEBI" id="CHEBI:37565"/>
    </ligand>
</feature>
<reference evidence="7" key="1">
    <citation type="submission" date="2023-08" db="EMBL/GenBank/DDBJ databases">
        <authorList>
            <person name="Audoor S."/>
            <person name="Bilcke G."/>
        </authorList>
    </citation>
    <scope>NUCLEOTIDE SEQUENCE</scope>
</reference>
<keyword evidence="5" id="KW-0460">Magnesium</keyword>
<dbReference type="SMART" id="SM00175">
    <property type="entry name" value="RAB"/>
    <property type="match status" value="1"/>
</dbReference>
<dbReference type="Proteomes" id="UP001295423">
    <property type="component" value="Unassembled WGS sequence"/>
</dbReference>
<dbReference type="PROSITE" id="PS51419">
    <property type="entry name" value="RAB"/>
    <property type="match status" value="1"/>
</dbReference>
<keyword evidence="3 4" id="KW-0342">GTP-binding</keyword>
<dbReference type="Pfam" id="PF08892">
    <property type="entry name" value="YqcI_YcgG"/>
    <property type="match status" value="1"/>
</dbReference>
<comment type="similarity">
    <text evidence="1">Belongs to the small GTPase superfamily. Arf family.</text>
</comment>
<dbReference type="GO" id="GO:0046872">
    <property type="term" value="F:metal ion binding"/>
    <property type="evidence" value="ECO:0007669"/>
    <property type="project" value="UniProtKB-KW"/>
</dbReference>
<organism evidence="7 8">
    <name type="scientific">Cylindrotheca closterium</name>
    <dbReference type="NCBI Taxonomy" id="2856"/>
    <lineage>
        <taxon>Eukaryota</taxon>
        <taxon>Sar</taxon>
        <taxon>Stramenopiles</taxon>
        <taxon>Ochrophyta</taxon>
        <taxon>Bacillariophyta</taxon>
        <taxon>Bacillariophyceae</taxon>
        <taxon>Bacillariophycidae</taxon>
        <taxon>Bacillariales</taxon>
        <taxon>Bacillariaceae</taxon>
        <taxon>Cylindrotheca</taxon>
    </lineage>
</organism>
<feature type="binding site" evidence="5">
    <location>
        <position position="53"/>
    </location>
    <ligand>
        <name>Mg(2+)</name>
        <dbReference type="ChEBI" id="CHEBI:18420"/>
    </ligand>
</feature>
<evidence type="ECO:0000256" key="4">
    <source>
        <dbReference type="PIRSR" id="PIRSR606689-1"/>
    </source>
</evidence>
<evidence type="ECO:0000256" key="3">
    <source>
        <dbReference type="ARBA" id="ARBA00023134"/>
    </source>
</evidence>
<gene>
    <name evidence="7" type="ORF">CYCCA115_LOCUS7391</name>
</gene>
<evidence type="ECO:0000256" key="5">
    <source>
        <dbReference type="PIRSR" id="PIRSR606689-2"/>
    </source>
</evidence>
<keyword evidence="8" id="KW-1185">Reference proteome</keyword>
<dbReference type="FunFam" id="3.40.50.300:FF:000412">
    <property type="entry name" value="ADP-ribosylation factor 1"/>
    <property type="match status" value="1"/>
</dbReference>
<dbReference type="GO" id="GO:0005525">
    <property type="term" value="F:GTP binding"/>
    <property type="evidence" value="ECO:0007669"/>
    <property type="project" value="UniProtKB-KW"/>
</dbReference>
<dbReference type="EMBL" id="CAKOGP040001001">
    <property type="protein sequence ID" value="CAJ1941177.1"/>
    <property type="molecule type" value="Genomic_DNA"/>
</dbReference>
<dbReference type="NCBIfam" id="TIGR00231">
    <property type="entry name" value="small_GTP"/>
    <property type="match status" value="1"/>
</dbReference>
<dbReference type="SUPFAM" id="SSF52540">
    <property type="entry name" value="P-loop containing nucleoside triphosphate hydrolases"/>
    <property type="match status" value="1"/>
</dbReference>
<evidence type="ECO:0000256" key="2">
    <source>
        <dbReference type="ARBA" id="ARBA00022741"/>
    </source>
</evidence>
<dbReference type="GO" id="GO:0003924">
    <property type="term" value="F:GTPase activity"/>
    <property type="evidence" value="ECO:0007669"/>
    <property type="project" value="InterPro"/>
</dbReference>
<comment type="caution">
    <text evidence="7">The sequence shown here is derived from an EMBL/GenBank/DDBJ whole genome shotgun (WGS) entry which is preliminary data.</text>
</comment>
<evidence type="ECO:0000256" key="6">
    <source>
        <dbReference type="SAM" id="MobiDB-lite"/>
    </source>
</evidence>
<keyword evidence="2 4" id="KW-0547">Nucleotide-binding</keyword>
<dbReference type="PROSITE" id="PS51417">
    <property type="entry name" value="ARF"/>
    <property type="match status" value="1"/>
</dbReference>
<dbReference type="SMART" id="SM00177">
    <property type="entry name" value="ARF"/>
    <property type="match status" value="1"/>
</dbReference>
<keyword evidence="5" id="KW-0479">Metal-binding</keyword>
<feature type="compositionally biased region" description="Low complexity" evidence="6">
    <location>
        <begin position="210"/>
        <end position="221"/>
    </location>
</feature>
<evidence type="ECO:0008006" key="9">
    <source>
        <dbReference type="Google" id="ProtNLM"/>
    </source>
</evidence>
<feature type="binding site" evidence="4">
    <location>
        <begin position="131"/>
        <end position="134"/>
    </location>
    <ligand>
        <name>GTP</name>
        <dbReference type="ChEBI" id="CHEBI:37565"/>
    </ligand>
</feature>
<dbReference type="InterPro" id="IPR014988">
    <property type="entry name" value="Uncharacterised_YqcI/YcgG"/>
</dbReference>
<name>A0AAD2FI87_9STRA</name>
<dbReference type="Gene3D" id="3.40.50.300">
    <property type="entry name" value="P-loop containing nucleotide triphosphate hydrolases"/>
    <property type="match status" value="1"/>
</dbReference>
<dbReference type="CDD" id="cd00878">
    <property type="entry name" value="Arf_Arl"/>
    <property type="match status" value="1"/>
</dbReference>
<feature type="binding site" evidence="4">
    <location>
        <position position="75"/>
    </location>
    <ligand>
        <name>GTP</name>
        <dbReference type="ChEBI" id="CHEBI:37565"/>
    </ligand>
</feature>
<sequence length="449" mass="50453">MGQTASTIYRRYSPCALPIYRLLICGISASGKTSILYRLALPDKEGMLDVIPTIGFNIETFRGDAAELTGWDLGGREKTRPLWRHYFEGSDAIVFVVDSSDRYTIDESRDEFRRLTSEEETRKLPVLLLCNKQDLPNAMTPEEVMEAFGLDAKSMEERPILVHGCSAKTNDGLDESINLLADCLVEAKAFGATKSIQHSLDDSLTRTDESTSTLSHSSLDTSVNVSRQNETLQNFSRIKKSTECPFAKRAKLWGGLVSAEAFSIEAQAASHIPPLIEFCERLAESESLDGFCIEIDDEVAAKGGPEEFGQCVRRMLSELSVNDPAGENVMAAKYIDRPGWRYRFHSTDFFVTTFAPCYSEISSRYGFGSDKAFILLQPESSFLRHKLPPDSAETDWNNPRNIREKTRVAFKNAGRPYYIPETTSYPIVEHIVKPICDDGKNVVRWWTEQ</sequence>
<proteinExistence type="inferred from homology"/>
<dbReference type="AlphaFoldDB" id="A0AAD2FI87"/>
<dbReference type="InterPro" id="IPR006689">
    <property type="entry name" value="Small_GTPase_ARF/SAR"/>
</dbReference>
<feature type="region of interest" description="Disordered" evidence="6">
    <location>
        <begin position="201"/>
        <end position="221"/>
    </location>
</feature>
<evidence type="ECO:0000313" key="8">
    <source>
        <dbReference type="Proteomes" id="UP001295423"/>
    </source>
</evidence>
<accession>A0AAD2FI87</accession>
<dbReference type="SMART" id="SM00178">
    <property type="entry name" value="SAR"/>
    <property type="match status" value="1"/>
</dbReference>
<dbReference type="InterPro" id="IPR005225">
    <property type="entry name" value="Small_GTP-bd"/>
</dbReference>
<dbReference type="Pfam" id="PF00025">
    <property type="entry name" value="Arf"/>
    <property type="match status" value="1"/>
</dbReference>
<dbReference type="PANTHER" id="PTHR11711">
    <property type="entry name" value="ADP RIBOSYLATION FACTOR-RELATED"/>
    <property type="match status" value="1"/>
</dbReference>
<evidence type="ECO:0000256" key="1">
    <source>
        <dbReference type="ARBA" id="ARBA00010290"/>
    </source>
</evidence>
<dbReference type="GO" id="GO:0030010">
    <property type="term" value="P:establishment of cell polarity"/>
    <property type="evidence" value="ECO:0007669"/>
    <property type="project" value="UniProtKB-ARBA"/>
</dbReference>
<protein>
    <recommendedName>
        <fullName evidence="9">ADP-ribosylation factor</fullName>
    </recommendedName>
</protein>
<dbReference type="InterPro" id="IPR027417">
    <property type="entry name" value="P-loop_NTPase"/>
</dbReference>
<dbReference type="InterPro" id="IPR024156">
    <property type="entry name" value="Small_GTPase_ARF"/>
</dbReference>